<evidence type="ECO:0000313" key="2">
    <source>
        <dbReference type="Proteomes" id="UP000187013"/>
    </source>
</evidence>
<evidence type="ECO:0008006" key="3">
    <source>
        <dbReference type="Google" id="ProtNLM"/>
    </source>
</evidence>
<dbReference type="eggNOG" id="ENOG502S3KC">
    <property type="taxonomic scope" value="Eukaryota"/>
</dbReference>
<sequence length="94" mass="11003">MFLCIPIVCGTHDWNKPYDNNPKHAGLFCPHCHNNSVSPIKRREFFTVWFIPLIPLHWGKQLHCNICGWRQDFSNDAQLQQMLQPAQAPLPEKH</sequence>
<dbReference type="AlphaFoldDB" id="A0A1Q3A6B9"/>
<name>A0A1Q3A6B9_ZYGRO</name>
<proteinExistence type="predicted"/>
<gene>
    <name evidence="1" type="ORF">ZYGR_0AD03030</name>
</gene>
<dbReference type="OMA" id="CPICNWR"/>
<evidence type="ECO:0000313" key="1">
    <source>
        <dbReference type="EMBL" id="GAV51120.1"/>
    </source>
</evidence>
<comment type="caution">
    <text evidence="1">The sequence shown here is derived from an EMBL/GenBank/DDBJ whole genome shotgun (WGS) entry which is preliminary data.</text>
</comment>
<dbReference type="PANTHER" id="PTHR28139">
    <property type="entry name" value="UPF0768 PROTEIN YBL029C-A"/>
    <property type="match status" value="1"/>
</dbReference>
<dbReference type="EMBL" id="BDGX01000030">
    <property type="protein sequence ID" value="GAV51120.1"/>
    <property type="molecule type" value="Genomic_DNA"/>
</dbReference>
<dbReference type="PANTHER" id="PTHR28139:SF1">
    <property type="entry name" value="UPF0768 PROTEIN YBL029C-A"/>
    <property type="match status" value="1"/>
</dbReference>
<dbReference type="OrthoDB" id="5545479at2759"/>
<reference evidence="1 2" key="1">
    <citation type="submission" date="2016-08" db="EMBL/GenBank/DDBJ databases">
        <title>Draft genome sequence of allopolyploid Zygosaccharomyces rouxii.</title>
        <authorList>
            <person name="Watanabe J."/>
            <person name="Uehara K."/>
            <person name="Mogi Y."/>
            <person name="Tsukioka Y."/>
        </authorList>
    </citation>
    <scope>NUCLEOTIDE SEQUENCE [LARGE SCALE GENOMIC DNA]</scope>
    <source>
        <strain evidence="1 2">NBRC 110957</strain>
    </source>
</reference>
<protein>
    <recommendedName>
        <fullName evidence="3">Zinc-ribbon 15 domain-containing protein</fullName>
    </recommendedName>
</protein>
<organism evidence="1 2">
    <name type="scientific">Zygosaccharomyces rouxii</name>
    <dbReference type="NCBI Taxonomy" id="4956"/>
    <lineage>
        <taxon>Eukaryota</taxon>
        <taxon>Fungi</taxon>
        <taxon>Dikarya</taxon>
        <taxon>Ascomycota</taxon>
        <taxon>Saccharomycotina</taxon>
        <taxon>Saccharomycetes</taxon>
        <taxon>Saccharomycetales</taxon>
        <taxon>Saccharomycetaceae</taxon>
        <taxon>Zygosaccharomyces</taxon>
    </lineage>
</organism>
<dbReference type="Proteomes" id="UP000187013">
    <property type="component" value="Unassembled WGS sequence"/>
</dbReference>
<accession>A0A1Q3A6B9</accession>